<proteinExistence type="predicted"/>
<protein>
    <submittedName>
        <fullName evidence="1">Uncharacterized protein</fullName>
    </submittedName>
</protein>
<evidence type="ECO:0000313" key="2">
    <source>
        <dbReference type="Proteomes" id="UP000029120"/>
    </source>
</evidence>
<accession>A0A087G9N9</accession>
<dbReference type="Gramene" id="KFK26591">
    <property type="protein sequence ID" value="KFK26591"/>
    <property type="gene ID" value="AALP_AA8G268700"/>
</dbReference>
<organism evidence="1 2">
    <name type="scientific">Arabis alpina</name>
    <name type="common">Alpine rock-cress</name>
    <dbReference type="NCBI Taxonomy" id="50452"/>
    <lineage>
        <taxon>Eukaryota</taxon>
        <taxon>Viridiplantae</taxon>
        <taxon>Streptophyta</taxon>
        <taxon>Embryophyta</taxon>
        <taxon>Tracheophyta</taxon>
        <taxon>Spermatophyta</taxon>
        <taxon>Magnoliopsida</taxon>
        <taxon>eudicotyledons</taxon>
        <taxon>Gunneridae</taxon>
        <taxon>Pentapetalae</taxon>
        <taxon>rosids</taxon>
        <taxon>malvids</taxon>
        <taxon>Brassicales</taxon>
        <taxon>Brassicaceae</taxon>
        <taxon>Arabideae</taxon>
        <taxon>Arabis</taxon>
    </lineage>
</organism>
<keyword evidence="2" id="KW-1185">Reference proteome</keyword>
<dbReference type="EMBL" id="CM002876">
    <property type="protein sequence ID" value="KFK26591.1"/>
    <property type="molecule type" value="Genomic_DNA"/>
</dbReference>
<gene>
    <name evidence="1" type="ordered locus">AALP_Aa8g268700</name>
</gene>
<dbReference type="AlphaFoldDB" id="A0A087G9N9"/>
<name>A0A087G9N9_ARAAL</name>
<evidence type="ECO:0000313" key="1">
    <source>
        <dbReference type="EMBL" id="KFK26591.1"/>
    </source>
</evidence>
<sequence>MMPTNYLQYHLRSVVFFCCVQIRSIIIVSQPPVLWH</sequence>
<reference evidence="2" key="1">
    <citation type="journal article" date="2015" name="Nat. Plants">
        <title>Genome expansion of Arabis alpina linked with retrotransposition and reduced symmetric DNA methylation.</title>
        <authorList>
            <person name="Willing E.M."/>
            <person name="Rawat V."/>
            <person name="Mandakova T."/>
            <person name="Maumus F."/>
            <person name="James G.V."/>
            <person name="Nordstroem K.J."/>
            <person name="Becker C."/>
            <person name="Warthmann N."/>
            <person name="Chica C."/>
            <person name="Szarzynska B."/>
            <person name="Zytnicki M."/>
            <person name="Albani M.C."/>
            <person name="Kiefer C."/>
            <person name="Bergonzi S."/>
            <person name="Castaings L."/>
            <person name="Mateos J.L."/>
            <person name="Berns M.C."/>
            <person name="Bujdoso N."/>
            <person name="Piofczyk T."/>
            <person name="de Lorenzo L."/>
            <person name="Barrero-Sicilia C."/>
            <person name="Mateos I."/>
            <person name="Piednoel M."/>
            <person name="Hagmann J."/>
            <person name="Chen-Min-Tao R."/>
            <person name="Iglesias-Fernandez R."/>
            <person name="Schuster S.C."/>
            <person name="Alonso-Blanco C."/>
            <person name="Roudier F."/>
            <person name="Carbonero P."/>
            <person name="Paz-Ares J."/>
            <person name="Davis S.J."/>
            <person name="Pecinka A."/>
            <person name="Quesneville H."/>
            <person name="Colot V."/>
            <person name="Lysak M.A."/>
            <person name="Weigel D."/>
            <person name="Coupland G."/>
            <person name="Schneeberger K."/>
        </authorList>
    </citation>
    <scope>NUCLEOTIDE SEQUENCE [LARGE SCALE GENOMIC DNA]</scope>
    <source>
        <strain evidence="2">cv. Pajares</strain>
    </source>
</reference>
<dbReference type="Proteomes" id="UP000029120">
    <property type="component" value="Chromosome 8"/>
</dbReference>